<dbReference type="InterPro" id="IPR001031">
    <property type="entry name" value="Thioesterase"/>
</dbReference>
<dbReference type="EC" id="1.1.-.-" evidence="3"/>
<dbReference type="SUPFAM" id="SSF53474">
    <property type="entry name" value="alpha/beta-Hydrolases"/>
    <property type="match status" value="1"/>
</dbReference>
<proteinExistence type="inferred from homology"/>
<sequence length="244" mass="27073">MFRTIYEAAKPKLQFFWFCHAGAGSASLVRAARGLSGPLSLHVASLPGREHRFRDGLNLSLDELVDQLAAELRAQIRGPYHLIGHSFGSLLSYLLAQKMIAAGVPPLSLTVMTLAAPDRVDRNPRTAHLTNEEFLDYLDHRFGSVPRALRTNPEAIALFLPIVRYDLQLLESYVHQPTPPLPIPILALAGSEDRAVSPEAMRQWERFTSESFELQTIPGGHFFPTENVDPIIQRAIGSFQQGPS</sequence>
<comment type="similarity">
    <text evidence="1">Belongs to the thioesterase family.</text>
</comment>
<keyword evidence="4" id="KW-1185">Reference proteome</keyword>
<evidence type="ECO:0000259" key="2">
    <source>
        <dbReference type="Pfam" id="PF00975"/>
    </source>
</evidence>
<dbReference type="Gene3D" id="3.40.50.1820">
    <property type="entry name" value="alpha/beta hydrolase"/>
    <property type="match status" value="1"/>
</dbReference>
<dbReference type="RefSeq" id="WP_145348929.1">
    <property type="nucleotide sequence ID" value="NZ_CP036261.1"/>
</dbReference>
<dbReference type="KEGG" id="ruv:EC9_54930"/>
<evidence type="ECO:0000256" key="1">
    <source>
        <dbReference type="ARBA" id="ARBA00007169"/>
    </source>
</evidence>
<keyword evidence="3" id="KW-0560">Oxidoreductase</keyword>
<dbReference type="InterPro" id="IPR029058">
    <property type="entry name" value="AB_hydrolase_fold"/>
</dbReference>
<evidence type="ECO:0000313" key="3">
    <source>
        <dbReference type="EMBL" id="QDS91269.1"/>
    </source>
</evidence>
<accession>A0A517M8S5</accession>
<dbReference type="OrthoDB" id="279191at2"/>
<organism evidence="3 4">
    <name type="scientific">Rosistilla ulvae</name>
    <dbReference type="NCBI Taxonomy" id="1930277"/>
    <lineage>
        <taxon>Bacteria</taxon>
        <taxon>Pseudomonadati</taxon>
        <taxon>Planctomycetota</taxon>
        <taxon>Planctomycetia</taxon>
        <taxon>Pirellulales</taxon>
        <taxon>Pirellulaceae</taxon>
        <taxon>Rosistilla</taxon>
    </lineage>
</organism>
<dbReference type="AlphaFoldDB" id="A0A517M8S5"/>
<reference evidence="3 4" key="1">
    <citation type="submission" date="2019-02" db="EMBL/GenBank/DDBJ databases">
        <title>Deep-cultivation of Planctomycetes and their phenomic and genomic characterization uncovers novel biology.</title>
        <authorList>
            <person name="Wiegand S."/>
            <person name="Jogler M."/>
            <person name="Boedeker C."/>
            <person name="Pinto D."/>
            <person name="Vollmers J."/>
            <person name="Rivas-Marin E."/>
            <person name="Kohn T."/>
            <person name="Peeters S.H."/>
            <person name="Heuer A."/>
            <person name="Rast P."/>
            <person name="Oberbeckmann S."/>
            <person name="Bunk B."/>
            <person name="Jeske O."/>
            <person name="Meyerdierks A."/>
            <person name="Storesund J.E."/>
            <person name="Kallscheuer N."/>
            <person name="Luecker S."/>
            <person name="Lage O.M."/>
            <person name="Pohl T."/>
            <person name="Merkel B.J."/>
            <person name="Hornburger P."/>
            <person name="Mueller R.-W."/>
            <person name="Bruemmer F."/>
            <person name="Labrenz M."/>
            <person name="Spormann A.M."/>
            <person name="Op den Camp H."/>
            <person name="Overmann J."/>
            <person name="Amann R."/>
            <person name="Jetten M.S.M."/>
            <person name="Mascher T."/>
            <person name="Medema M.H."/>
            <person name="Devos D.P."/>
            <person name="Kaster A.-K."/>
            <person name="Ovreas L."/>
            <person name="Rohde M."/>
            <person name="Galperin M.Y."/>
            <person name="Jogler C."/>
        </authorList>
    </citation>
    <scope>NUCLEOTIDE SEQUENCE [LARGE SCALE GENOMIC DNA]</scope>
    <source>
        <strain evidence="3 4">EC9</strain>
    </source>
</reference>
<dbReference type="InterPro" id="IPR012223">
    <property type="entry name" value="TEII"/>
</dbReference>
<feature type="domain" description="Thioesterase" evidence="2">
    <location>
        <begin position="15"/>
        <end position="233"/>
    </location>
</feature>
<gene>
    <name evidence="3" type="primary">lgrE</name>
    <name evidence="3" type="ORF">EC9_54930</name>
</gene>
<name>A0A517M8S5_9BACT</name>
<evidence type="ECO:0000313" key="4">
    <source>
        <dbReference type="Proteomes" id="UP000319557"/>
    </source>
</evidence>
<dbReference type="GO" id="GO:0008610">
    <property type="term" value="P:lipid biosynthetic process"/>
    <property type="evidence" value="ECO:0007669"/>
    <property type="project" value="TreeGrafter"/>
</dbReference>
<dbReference type="Proteomes" id="UP000319557">
    <property type="component" value="Chromosome"/>
</dbReference>
<dbReference type="Pfam" id="PF00975">
    <property type="entry name" value="Thioesterase"/>
    <property type="match status" value="1"/>
</dbReference>
<dbReference type="PANTHER" id="PTHR11487">
    <property type="entry name" value="THIOESTERASE"/>
    <property type="match status" value="1"/>
</dbReference>
<dbReference type="PANTHER" id="PTHR11487:SF0">
    <property type="entry name" value="S-ACYL FATTY ACID SYNTHASE THIOESTERASE, MEDIUM CHAIN"/>
    <property type="match status" value="1"/>
</dbReference>
<protein>
    <submittedName>
        <fullName evidence="3">Linear gramicidin dehydrogenase LgrE</fullName>
        <ecNumber evidence="3">1.1.-.-</ecNumber>
    </submittedName>
</protein>
<dbReference type="GO" id="GO:0016491">
    <property type="term" value="F:oxidoreductase activity"/>
    <property type="evidence" value="ECO:0007669"/>
    <property type="project" value="UniProtKB-KW"/>
</dbReference>
<dbReference type="EMBL" id="CP036261">
    <property type="protein sequence ID" value="QDS91269.1"/>
    <property type="molecule type" value="Genomic_DNA"/>
</dbReference>